<reference evidence="2" key="1">
    <citation type="journal article" date="2017" name="Nat. Commun.">
        <title>The asparagus genome sheds light on the origin and evolution of a young Y chromosome.</title>
        <authorList>
            <person name="Harkess A."/>
            <person name="Zhou J."/>
            <person name="Xu C."/>
            <person name="Bowers J.E."/>
            <person name="Van der Hulst R."/>
            <person name="Ayyampalayam S."/>
            <person name="Mercati F."/>
            <person name="Riccardi P."/>
            <person name="McKain M.R."/>
            <person name="Kakrana A."/>
            <person name="Tang H."/>
            <person name="Ray J."/>
            <person name="Groenendijk J."/>
            <person name="Arikit S."/>
            <person name="Mathioni S.M."/>
            <person name="Nakano M."/>
            <person name="Shan H."/>
            <person name="Telgmann-Rauber A."/>
            <person name="Kanno A."/>
            <person name="Yue Z."/>
            <person name="Chen H."/>
            <person name="Li W."/>
            <person name="Chen Y."/>
            <person name="Xu X."/>
            <person name="Zhang Y."/>
            <person name="Luo S."/>
            <person name="Chen H."/>
            <person name="Gao J."/>
            <person name="Mao Z."/>
            <person name="Pires J.C."/>
            <person name="Luo M."/>
            <person name="Kudrna D."/>
            <person name="Wing R.A."/>
            <person name="Meyers B.C."/>
            <person name="Yi K."/>
            <person name="Kong H."/>
            <person name="Lavrijsen P."/>
            <person name="Sunseri F."/>
            <person name="Falavigna A."/>
            <person name="Ye Y."/>
            <person name="Leebens-Mack J.H."/>
            <person name="Chen G."/>
        </authorList>
    </citation>
    <scope>NUCLEOTIDE SEQUENCE [LARGE SCALE GENOMIC DNA]</scope>
    <source>
        <strain evidence="2">cv. DH0086</strain>
    </source>
</reference>
<dbReference type="Proteomes" id="UP000243459">
    <property type="component" value="Chromosome 9"/>
</dbReference>
<dbReference type="AlphaFoldDB" id="A0A5P1E5J6"/>
<protein>
    <submittedName>
        <fullName evidence="1">Uncharacterized protein</fullName>
    </submittedName>
</protein>
<gene>
    <name evidence="1" type="ORF">A4U43_C09F5420</name>
</gene>
<evidence type="ECO:0000313" key="2">
    <source>
        <dbReference type="Proteomes" id="UP000243459"/>
    </source>
</evidence>
<dbReference type="Gramene" id="ONK57901">
    <property type="protein sequence ID" value="ONK57901"/>
    <property type="gene ID" value="A4U43_C09F5420"/>
</dbReference>
<accession>A0A5P1E5J6</accession>
<evidence type="ECO:0000313" key="1">
    <source>
        <dbReference type="EMBL" id="ONK57901.1"/>
    </source>
</evidence>
<sequence length="125" mass="13696">MGNMGADRGGSQCRRRRGGWAVVQQAGRREGLSTSEVDELGRSWASGERRRCRRGAFSARLLLRWGEARRSGRQRNGWRARRRGGRAAIASSGLCVCSPAVWPGVDQLGGDSVRGRRAEGVWSEA</sequence>
<organism evidence="1 2">
    <name type="scientific">Asparagus officinalis</name>
    <name type="common">Garden asparagus</name>
    <dbReference type="NCBI Taxonomy" id="4686"/>
    <lineage>
        <taxon>Eukaryota</taxon>
        <taxon>Viridiplantae</taxon>
        <taxon>Streptophyta</taxon>
        <taxon>Embryophyta</taxon>
        <taxon>Tracheophyta</taxon>
        <taxon>Spermatophyta</taxon>
        <taxon>Magnoliopsida</taxon>
        <taxon>Liliopsida</taxon>
        <taxon>Asparagales</taxon>
        <taxon>Asparagaceae</taxon>
        <taxon>Asparagoideae</taxon>
        <taxon>Asparagus</taxon>
    </lineage>
</organism>
<name>A0A5P1E5J6_ASPOF</name>
<keyword evidence="2" id="KW-1185">Reference proteome</keyword>
<dbReference type="EMBL" id="CM007389">
    <property type="protein sequence ID" value="ONK57901.1"/>
    <property type="molecule type" value="Genomic_DNA"/>
</dbReference>
<proteinExistence type="predicted"/>